<dbReference type="EMBL" id="NKCL01000197">
    <property type="protein sequence ID" value="RSL78740.1"/>
    <property type="molecule type" value="Genomic_DNA"/>
</dbReference>
<gene>
    <name evidence="5" type="ORF">CEP51_007930</name>
</gene>
<feature type="compositionally biased region" description="Basic and acidic residues" evidence="4">
    <location>
        <begin position="465"/>
        <end position="488"/>
    </location>
</feature>
<feature type="compositionally biased region" description="Basic and acidic residues" evidence="4">
    <location>
        <begin position="423"/>
        <end position="434"/>
    </location>
</feature>
<name>A0A428RMH8_9HYPO</name>
<feature type="compositionally biased region" description="Polar residues" evidence="4">
    <location>
        <begin position="440"/>
        <end position="463"/>
    </location>
</feature>
<reference evidence="5 6" key="1">
    <citation type="submission" date="2017-06" db="EMBL/GenBank/DDBJ databases">
        <title>Comparative genomic analysis of Ambrosia Fusariam Clade fungi.</title>
        <authorList>
            <person name="Stajich J.E."/>
            <person name="Carrillo J."/>
            <person name="Kijimoto T."/>
            <person name="Eskalen A."/>
            <person name="O'Donnell K."/>
            <person name="Kasson M."/>
        </authorList>
    </citation>
    <scope>NUCLEOTIDE SEQUENCE [LARGE SCALE GENOMIC DNA]</scope>
    <source>
        <strain evidence="5 6">NRRL62606</strain>
    </source>
</reference>
<protein>
    <recommendedName>
        <fullName evidence="1">non-specific serine/threonine protein kinase</fullName>
        <ecNumber evidence="1">2.7.11.1</ecNumber>
    </recommendedName>
</protein>
<evidence type="ECO:0000256" key="4">
    <source>
        <dbReference type="SAM" id="MobiDB-lite"/>
    </source>
</evidence>
<feature type="compositionally biased region" description="Polar residues" evidence="4">
    <location>
        <begin position="410"/>
        <end position="420"/>
    </location>
</feature>
<feature type="compositionally biased region" description="Basic and acidic residues" evidence="4">
    <location>
        <begin position="510"/>
        <end position="522"/>
    </location>
</feature>
<comment type="catalytic activity">
    <reaction evidence="2">
        <text>L-threonyl-[protein] + ATP = O-phospho-L-threonyl-[protein] + ADP + H(+)</text>
        <dbReference type="Rhea" id="RHEA:46608"/>
        <dbReference type="Rhea" id="RHEA-COMP:11060"/>
        <dbReference type="Rhea" id="RHEA-COMP:11605"/>
        <dbReference type="ChEBI" id="CHEBI:15378"/>
        <dbReference type="ChEBI" id="CHEBI:30013"/>
        <dbReference type="ChEBI" id="CHEBI:30616"/>
        <dbReference type="ChEBI" id="CHEBI:61977"/>
        <dbReference type="ChEBI" id="CHEBI:456216"/>
        <dbReference type="EC" id="2.7.11.1"/>
    </reaction>
</comment>
<accession>A0A428RMH8</accession>
<proteinExistence type="predicted"/>
<dbReference type="Gene3D" id="1.10.510.10">
    <property type="entry name" value="Transferase(Phosphotransferase) domain 1"/>
    <property type="match status" value="1"/>
</dbReference>
<evidence type="ECO:0000313" key="5">
    <source>
        <dbReference type="EMBL" id="RSL78740.1"/>
    </source>
</evidence>
<dbReference type="PROSITE" id="PS00109">
    <property type="entry name" value="PROTEIN_KINASE_TYR"/>
    <property type="match status" value="1"/>
</dbReference>
<sequence length="522" mass="58842">MDIATSSASFKMLPDLPDFLEIEDWQLDSWEPPPDPRRPDFPYHNGLTLTIRPHIPPPPFGSTGYTKGPERQYAAFKEVAKVSQSEWCLRNPLAETPPHPDATETQTLEIVQGIASKDGRGAQIVRCYLGEDKNRSYVAKIYDPLYYSYADREFGSAVDVTYRADEDYSREAAAFEDLKAAGVDGQFTPKYYGSWTFDMTLLGTSEVRPVRLVLLEWLNGIDLWSIMERDGANDGIHTMPPEERLEIFAKAGEAETKLTFHGVLHRDFAPRNVMIVDAVPGEGADSHTPRVVLIDFNRSTCINRPNYRYRQFYTNAPYPLPVSPRYNWWGGCPNEFLHWVPDPHRSDDAVFNGWLEQRWPDPSTEYFLPPFKLPRHRATAKLIEYASPVPDTEPVFIQVYSRHYSLPSVGWSSDGGNSPSELGEAKSSRSRDDSGESDSPQRGNGSPRSGSEPDGTSPSQSAPGESEKRSSFVELHDHDDFRDGDKTLANETEEDDMNLLGSRIKRAKKSHGDIQSEDGHFT</sequence>
<evidence type="ECO:0000256" key="1">
    <source>
        <dbReference type="ARBA" id="ARBA00012513"/>
    </source>
</evidence>
<comment type="catalytic activity">
    <reaction evidence="3">
        <text>L-seryl-[protein] + ATP = O-phospho-L-seryl-[protein] + ADP + H(+)</text>
        <dbReference type="Rhea" id="RHEA:17989"/>
        <dbReference type="Rhea" id="RHEA-COMP:9863"/>
        <dbReference type="Rhea" id="RHEA-COMP:11604"/>
        <dbReference type="ChEBI" id="CHEBI:15378"/>
        <dbReference type="ChEBI" id="CHEBI:29999"/>
        <dbReference type="ChEBI" id="CHEBI:30616"/>
        <dbReference type="ChEBI" id="CHEBI:83421"/>
        <dbReference type="ChEBI" id="CHEBI:456216"/>
        <dbReference type="EC" id="2.7.11.1"/>
    </reaction>
</comment>
<organism evidence="5 6">
    <name type="scientific">Fusarium floridanum</name>
    <dbReference type="NCBI Taxonomy" id="1325733"/>
    <lineage>
        <taxon>Eukaryota</taxon>
        <taxon>Fungi</taxon>
        <taxon>Dikarya</taxon>
        <taxon>Ascomycota</taxon>
        <taxon>Pezizomycotina</taxon>
        <taxon>Sordariomycetes</taxon>
        <taxon>Hypocreomycetidae</taxon>
        <taxon>Hypocreales</taxon>
        <taxon>Nectriaceae</taxon>
        <taxon>Fusarium</taxon>
        <taxon>Fusarium solani species complex</taxon>
    </lineage>
</organism>
<evidence type="ECO:0000256" key="3">
    <source>
        <dbReference type="ARBA" id="ARBA00048679"/>
    </source>
</evidence>
<dbReference type="InterPro" id="IPR011009">
    <property type="entry name" value="Kinase-like_dom_sf"/>
</dbReference>
<dbReference type="GO" id="GO:0004674">
    <property type="term" value="F:protein serine/threonine kinase activity"/>
    <property type="evidence" value="ECO:0007669"/>
    <property type="project" value="UniProtKB-EC"/>
</dbReference>
<dbReference type="SUPFAM" id="SSF56112">
    <property type="entry name" value="Protein kinase-like (PK-like)"/>
    <property type="match status" value="1"/>
</dbReference>
<dbReference type="InterPro" id="IPR008266">
    <property type="entry name" value="Tyr_kinase_AS"/>
</dbReference>
<evidence type="ECO:0000313" key="6">
    <source>
        <dbReference type="Proteomes" id="UP000287972"/>
    </source>
</evidence>
<dbReference type="EC" id="2.7.11.1" evidence="1"/>
<dbReference type="Proteomes" id="UP000287972">
    <property type="component" value="Unassembled WGS sequence"/>
</dbReference>
<comment type="caution">
    <text evidence="5">The sequence shown here is derived from an EMBL/GenBank/DDBJ whole genome shotgun (WGS) entry which is preliminary data.</text>
</comment>
<feature type="region of interest" description="Disordered" evidence="4">
    <location>
        <begin position="409"/>
        <end position="522"/>
    </location>
</feature>
<evidence type="ECO:0000256" key="2">
    <source>
        <dbReference type="ARBA" id="ARBA00047899"/>
    </source>
</evidence>
<keyword evidence="6" id="KW-1185">Reference proteome</keyword>
<dbReference type="AlphaFoldDB" id="A0A428RMH8"/>